<dbReference type="Gene3D" id="1.10.10.10">
    <property type="entry name" value="Winged helix-like DNA-binding domain superfamily/Winged helix DNA-binding domain"/>
    <property type="match status" value="1"/>
</dbReference>
<dbReference type="InterPro" id="IPR036388">
    <property type="entry name" value="WH-like_DNA-bd_sf"/>
</dbReference>
<dbReference type="InterPro" id="IPR013249">
    <property type="entry name" value="RNA_pol_sigma70_r4_t2"/>
</dbReference>
<evidence type="ECO:0000313" key="8">
    <source>
        <dbReference type="EMBL" id="TWU11300.1"/>
    </source>
</evidence>
<organism evidence="8 9">
    <name type="scientific">Symmachiella macrocystis</name>
    <dbReference type="NCBI Taxonomy" id="2527985"/>
    <lineage>
        <taxon>Bacteria</taxon>
        <taxon>Pseudomonadati</taxon>
        <taxon>Planctomycetota</taxon>
        <taxon>Planctomycetia</taxon>
        <taxon>Planctomycetales</taxon>
        <taxon>Planctomycetaceae</taxon>
        <taxon>Symmachiella</taxon>
    </lineage>
</organism>
<dbReference type="InterPro" id="IPR039425">
    <property type="entry name" value="RNA_pol_sigma-70-like"/>
</dbReference>
<dbReference type="InterPro" id="IPR014284">
    <property type="entry name" value="RNA_pol_sigma-70_dom"/>
</dbReference>
<keyword evidence="9" id="KW-1185">Reference proteome</keyword>
<sequence>MTDWRAIVEQFGPIVWKTAYRILGNESDAADCFQETFLSALGVAEKGQVNHWPALLRKLAAARAIDRLRQRGVDRAGSVQRFDCSSIPDDAIDPQQSAETAELAEKLRDLLRHLPPREAAVFCLRLIDELSYDEIADELGLTTNSVGVLLHKARKRLRNLWERSETDCASSKGGQP</sequence>
<dbReference type="NCBIfam" id="TIGR02937">
    <property type="entry name" value="sigma70-ECF"/>
    <property type="match status" value="1"/>
</dbReference>
<dbReference type="RefSeq" id="WP_146368925.1">
    <property type="nucleotide sequence ID" value="NZ_SJPP01000001.1"/>
</dbReference>
<dbReference type="PANTHER" id="PTHR43133:SF8">
    <property type="entry name" value="RNA POLYMERASE SIGMA FACTOR HI_1459-RELATED"/>
    <property type="match status" value="1"/>
</dbReference>
<evidence type="ECO:0000256" key="1">
    <source>
        <dbReference type="ARBA" id="ARBA00010641"/>
    </source>
</evidence>
<keyword evidence="2" id="KW-0805">Transcription regulation</keyword>
<dbReference type="Proteomes" id="UP000320735">
    <property type="component" value="Unassembled WGS sequence"/>
</dbReference>
<proteinExistence type="inferred from homology"/>
<accession>A0A5C6BH74</accession>
<dbReference type="SUPFAM" id="SSF88946">
    <property type="entry name" value="Sigma2 domain of RNA polymerase sigma factors"/>
    <property type="match status" value="1"/>
</dbReference>
<dbReference type="GO" id="GO:0003677">
    <property type="term" value="F:DNA binding"/>
    <property type="evidence" value="ECO:0007669"/>
    <property type="project" value="UniProtKB-KW"/>
</dbReference>
<reference evidence="8 9" key="1">
    <citation type="submission" date="2019-02" db="EMBL/GenBank/DDBJ databases">
        <title>Deep-cultivation of Planctomycetes and their phenomic and genomic characterization uncovers novel biology.</title>
        <authorList>
            <person name="Wiegand S."/>
            <person name="Jogler M."/>
            <person name="Boedeker C."/>
            <person name="Pinto D."/>
            <person name="Vollmers J."/>
            <person name="Rivas-Marin E."/>
            <person name="Kohn T."/>
            <person name="Peeters S.H."/>
            <person name="Heuer A."/>
            <person name="Rast P."/>
            <person name="Oberbeckmann S."/>
            <person name="Bunk B."/>
            <person name="Jeske O."/>
            <person name="Meyerdierks A."/>
            <person name="Storesund J.E."/>
            <person name="Kallscheuer N."/>
            <person name="Luecker S."/>
            <person name="Lage O.M."/>
            <person name="Pohl T."/>
            <person name="Merkel B.J."/>
            <person name="Hornburger P."/>
            <person name="Mueller R.-W."/>
            <person name="Bruemmer F."/>
            <person name="Labrenz M."/>
            <person name="Spormann A.M."/>
            <person name="Op Den Camp H."/>
            <person name="Overmann J."/>
            <person name="Amann R."/>
            <person name="Jetten M.S.M."/>
            <person name="Mascher T."/>
            <person name="Medema M.H."/>
            <person name="Devos D.P."/>
            <person name="Kaster A.-K."/>
            <person name="Ovreas L."/>
            <person name="Rohde M."/>
            <person name="Galperin M.Y."/>
            <person name="Jogler C."/>
        </authorList>
    </citation>
    <scope>NUCLEOTIDE SEQUENCE [LARGE SCALE GENOMIC DNA]</scope>
    <source>
        <strain evidence="8 9">CA54</strain>
    </source>
</reference>
<evidence type="ECO:0000313" key="9">
    <source>
        <dbReference type="Proteomes" id="UP000320735"/>
    </source>
</evidence>
<dbReference type="PANTHER" id="PTHR43133">
    <property type="entry name" value="RNA POLYMERASE ECF-TYPE SIGMA FACTO"/>
    <property type="match status" value="1"/>
</dbReference>
<dbReference type="GO" id="GO:0016987">
    <property type="term" value="F:sigma factor activity"/>
    <property type="evidence" value="ECO:0007669"/>
    <property type="project" value="UniProtKB-KW"/>
</dbReference>
<dbReference type="Pfam" id="PF04542">
    <property type="entry name" value="Sigma70_r2"/>
    <property type="match status" value="1"/>
</dbReference>
<dbReference type="AlphaFoldDB" id="A0A5C6BH74"/>
<keyword evidence="3" id="KW-0731">Sigma factor</keyword>
<keyword evidence="4" id="KW-0238">DNA-binding</keyword>
<dbReference type="SUPFAM" id="SSF88659">
    <property type="entry name" value="Sigma3 and sigma4 domains of RNA polymerase sigma factors"/>
    <property type="match status" value="1"/>
</dbReference>
<dbReference type="GO" id="GO:0006352">
    <property type="term" value="P:DNA-templated transcription initiation"/>
    <property type="evidence" value="ECO:0007669"/>
    <property type="project" value="InterPro"/>
</dbReference>
<evidence type="ECO:0000256" key="5">
    <source>
        <dbReference type="ARBA" id="ARBA00023163"/>
    </source>
</evidence>
<dbReference type="Gene3D" id="1.10.1740.10">
    <property type="match status" value="1"/>
</dbReference>
<dbReference type="EMBL" id="SJPP01000001">
    <property type="protein sequence ID" value="TWU11300.1"/>
    <property type="molecule type" value="Genomic_DNA"/>
</dbReference>
<dbReference type="CDD" id="cd06171">
    <property type="entry name" value="Sigma70_r4"/>
    <property type="match status" value="1"/>
</dbReference>
<comment type="similarity">
    <text evidence="1">Belongs to the sigma-70 factor family. ECF subfamily.</text>
</comment>
<evidence type="ECO:0000256" key="2">
    <source>
        <dbReference type="ARBA" id="ARBA00023015"/>
    </source>
</evidence>
<gene>
    <name evidence="8" type="primary">sigE_1</name>
    <name evidence="8" type="ORF">CA54_01050</name>
</gene>
<name>A0A5C6BH74_9PLAN</name>
<dbReference type="OrthoDB" id="290488at2"/>
<keyword evidence="5" id="KW-0804">Transcription</keyword>
<protein>
    <submittedName>
        <fullName evidence="8">ECF RNA polymerase sigma factor SigE</fullName>
    </submittedName>
</protein>
<comment type="caution">
    <text evidence="8">The sequence shown here is derived from an EMBL/GenBank/DDBJ whole genome shotgun (WGS) entry which is preliminary data.</text>
</comment>
<evidence type="ECO:0000256" key="3">
    <source>
        <dbReference type="ARBA" id="ARBA00023082"/>
    </source>
</evidence>
<evidence type="ECO:0000259" key="7">
    <source>
        <dbReference type="Pfam" id="PF08281"/>
    </source>
</evidence>
<dbReference type="InterPro" id="IPR013324">
    <property type="entry name" value="RNA_pol_sigma_r3/r4-like"/>
</dbReference>
<dbReference type="InterPro" id="IPR013325">
    <property type="entry name" value="RNA_pol_sigma_r2"/>
</dbReference>
<dbReference type="Pfam" id="PF08281">
    <property type="entry name" value="Sigma70_r4_2"/>
    <property type="match status" value="1"/>
</dbReference>
<evidence type="ECO:0000259" key="6">
    <source>
        <dbReference type="Pfam" id="PF04542"/>
    </source>
</evidence>
<feature type="domain" description="RNA polymerase sigma factor 70 region 4 type 2" evidence="7">
    <location>
        <begin position="105"/>
        <end position="157"/>
    </location>
</feature>
<feature type="domain" description="RNA polymerase sigma-70 region 2" evidence="6">
    <location>
        <begin position="7"/>
        <end position="71"/>
    </location>
</feature>
<evidence type="ECO:0000256" key="4">
    <source>
        <dbReference type="ARBA" id="ARBA00023125"/>
    </source>
</evidence>
<dbReference type="InterPro" id="IPR007627">
    <property type="entry name" value="RNA_pol_sigma70_r2"/>
</dbReference>